<protein>
    <recommendedName>
        <fullName evidence="7">TRAP transporter large permease protein</fullName>
    </recommendedName>
</protein>
<evidence type="ECO:0000313" key="9">
    <source>
        <dbReference type="EMBL" id="SFL20221.1"/>
    </source>
</evidence>
<dbReference type="NCBIfam" id="TIGR00786">
    <property type="entry name" value="dctM"/>
    <property type="match status" value="1"/>
</dbReference>
<gene>
    <name evidence="9" type="ORF">SAMN04488518_12143</name>
</gene>
<dbReference type="InterPro" id="IPR010656">
    <property type="entry name" value="DctM"/>
</dbReference>
<comment type="subcellular location">
    <subcellularLocation>
        <location evidence="1 7">Cell inner membrane</location>
        <topology evidence="1 7">Multi-pass membrane protein</topology>
    </subcellularLocation>
</comment>
<comment type="caution">
    <text evidence="9">The sequence shown here is derived from an EMBL/GenBank/DDBJ whole genome shotgun (WGS) entry which is preliminary data.</text>
</comment>
<keyword evidence="10" id="KW-1185">Reference proteome</keyword>
<dbReference type="Pfam" id="PF06808">
    <property type="entry name" value="DctM"/>
    <property type="match status" value="1"/>
</dbReference>
<evidence type="ECO:0000256" key="7">
    <source>
        <dbReference type="RuleBase" id="RU369079"/>
    </source>
</evidence>
<dbReference type="Proteomes" id="UP000199598">
    <property type="component" value="Unassembled WGS sequence"/>
</dbReference>
<keyword evidence="5 7" id="KW-1133">Transmembrane helix</keyword>
<name>A0A1I4FU84_9HYPH</name>
<dbReference type="EMBL" id="FOSK01000021">
    <property type="protein sequence ID" value="SFL20221.1"/>
    <property type="molecule type" value="Genomic_DNA"/>
</dbReference>
<evidence type="ECO:0000313" key="10">
    <source>
        <dbReference type="Proteomes" id="UP000199598"/>
    </source>
</evidence>
<evidence type="ECO:0000256" key="6">
    <source>
        <dbReference type="ARBA" id="ARBA00023136"/>
    </source>
</evidence>
<keyword evidence="6 7" id="KW-0472">Membrane</keyword>
<evidence type="ECO:0000256" key="3">
    <source>
        <dbReference type="ARBA" id="ARBA00022519"/>
    </source>
</evidence>
<feature type="transmembrane region" description="Helical" evidence="7">
    <location>
        <begin position="219"/>
        <end position="237"/>
    </location>
</feature>
<dbReference type="PIRSF" id="PIRSF006066">
    <property type="entry name" value="HI0050"/>
    <property type="match status" value="1"/>
</dbReference>
<proteinExistence type="inferred from homology"/>
<keyword evidence="7" id="KW-0813">Transport</keyword>
<dbReference type="PANTHER" id="PTHR33362">
    <property type="entry name" value="SIALIC ACID TRAP TRANSPORTER PERMEASE PROTEIN SIAT-RELATED"/>
    <property type="match status" value="1"/>
</dbReference>
<feature type="transmembrane region" description="Helical" evidence="7">
    <location>
        <begin position="164"/>
        <end position="193"/>
    </location>
</feature>
<feature type="transmembrane region" description="Helical" evidence="7">
    <location>
        <begin position="132"/>
        <end position="152"/>
    </location>
</feature>
<feature type="transmembrane region" description="Helical" evidence="7">
    <location>
        <begin position="49"/>
        <end position="67"/>
    </location>
</feature>
<organism evidence="9 10">
    <name type="scientific">Pseudovibrio ascidiaceicola</name>
    <dbReference type="NCBI Taxonomy" id="285279"/>
    <lineage>
        <taxon>Bacteria</taxon>
        <taxon>Pseudomonadati</taxon>
        <taxon>Pseudomonadota</taxon>
        <taxon>Alphaproteobacteria</taxon>
        <taxon>Hyphomicrobiales</taxon>
        <taxon>Stappiaceae</taxon>
        <taxon>Pseudovibrio</taxon>
    </lineage>
</organism>
<keyword evidence="3 7" id="KW-0997">Cell inner membrane</keyword>
<keyword evidence="2" id="KW-1003">Cell membrane</keyword>
<feature type="transmembrane region" description="Helical" evidence="7">
    <location>
        <begin position="317"/>
        <end position="350"/>
    </location>
</feature>
<evidence type="ECO:0000259" key="8">
    <source>
        <dbReference type="Pfam" id="PF06808"/>
    </source>
</evidence>
<comment type="similarity">
    <text evidence="7">Belongs to the TRAP transporter large permease family.</text>
</comment>
<reference evidence="9 10" key="1">
    <citation type="submission" date="2016-10" db="EMBL/GenBank/DDBJ databases">
        <authorList>
            <person name="Varghese N."/>
            <person name="Submissions S."/>
        </authorList>
    </citation>
    <scope>NUCLEOTIDE SEQUENCE [LARGE SCALE GENOMIC DNA]</scope>
    <source>
        <strain evidence="9 10">DSM 16392</strain>
    </source>
</reference>
<sequence>MIVALLFVVSLLIGLPIGVAIGVATFAGYIALGGGIVDNNFLVMIPSKIFSALNSFAFLAMPFFILAGEIMNKTGITDRILLFAKALVGHWRGGLAHTNMLASLLFAGVSGSATADAAAFGRTLVPAMVRNGYIRSYACAITAAGSIVGPTVPPSSLMVLYGSIMGVSIAGLFASGILPGVVITLLCMAMITLTARAKNLPREDVLLSRRIVWAAFKKAFLALLMPGIILGGILGGIVTPTEAAAIAVGYALFIGMFVYKNLKLSDLPEILARTARINGVVFLIVAIASALGWWLGFERIPQNLSKGLLALSDNKDLILLMLIGILLAFGMVMDIAAVLIIMGPVLLPIMAQIGLDPIHAGIIVVLALNISLMTPPIGACLFVLSSVTGERIGGIMKDLWPFLLLEVAILLGFAFLPDVALFIPRLLGF</sequence>
<feature type="transmembrane region" description="Helical" evidence="7">
    <location>
        <begin position="280"/>
        <end position="297"/>
    </location>
</feature>
<comment type="function">
    <text evidence="7">Part of the tripartite ATP-independent periplasmic (TRAP) transport system.</text>
</comment>
<feature type="transmembrane region" description="Helical" evidence="7">
    <location>
        <begin position="362"/>
        <end position="387"/>
    </location>
</feature>
<keyword evidence="4 7" id="KW-0812">Transmembrane</keyword>
<accession>A0A1I4FU84</accession>
<evidence type="ECO:0000256" key="5">
    <source>
        <dbReference type="ARBA" id="ARBA00022989"/>
    </source>
</evidence>
<feature type="transmembrane region" description="Helical" evidence="7">
    <location>
        <begin position="399"/>
        <end position="423"/>
    </location>
</feature>
<comment type="subunit">
    <text evidence="7">The complex comprises the extracytoplasmic solute receptor protein and the two transmembrane proteins.</text>
</comment>
<comment type="caution">
    <text evidence="7">Lacks conserved residue(s) required for the propagation of feature annotation.</text>
</comment>
<evidence type="ECO:0000256" key="1">
    <source>
        <dbReference type="ARBA" id="ARBA00004429"/>
    </source>
</evidence>
<dbReference type="RefSeq" id="WP_093524095.1">
    <property type="nucleotide sequence ID" value="NZ_FOSK01000021.1"/>
</dbReference>
<evidence type="ECO:0000256" key="4">
    <source>
        <dbReference type="ARBA" id="ARBA00022692"/>
    </source>
</evidence>
<feature type="domain" description="TRAP C4-dicarboxylate transport system permease DctM subunit" evidence="8">
    <location>
        <begin position="6"/>
        <end position="418"/>
    </location>
</feature>
<feature type="transmembrane region" description="Helical" evidence="7">
    <location>
        <begin position="243"/>
        <end position="259"/>
    </location>
</feature>
<evidence type="ECO:0000256" key="2">
    <source>
        <dbReference type="ARBA" id="ARBA00022475"/>
    </source>
</evidence>
<dbReference type="InterPro" id="IPR004681">
    <property type="entry name" value="TRAP_DctM"/>
</dbReference>